<keyword evidence="4" id="KW-0472">Membrane</keyword>
<feature type="region of interest" description="Disordered" evidence="3">
    <location>
        <begin position="1"/>
        <end position="76"/>
    </location>
</feature>
<feature type="region of interest" description="Disordered" evidence="3">
    <location>
        <begin position="594"/>
        <end position="613"/>
    </location>
</feature>
<reference evidence="5 6" key="1">
    <citation type="submission" date="2024-10" db="EMBL/GenBank/DDBJ databases">
        <title>Updated reference genomes for cyclostephanoid diatoms.</title>
        <authorList>
            <person name="Roberts W.R."/>
            <person name="Alverson A.J."/>
        </authorList>
    </citation>
    <scope>NUCLEOTIDE SEQUENCE [LARGE SCALE GENOMIC DNA]</scope>
    <source>
        <strain evidence="5 6">AJA010-31</strain>
    </source>
</reference>
<feature type="transmembrane region" description="Helical" evidence="4">
    <location>
        <begin position="1220"/>
        <end position="1247"/>
    </location>
</feature>
<evidence type="ECO:0000256" key="3">
    <source>
        <dbReference type="SAM" id="MobiDB-lite"/>
    </source>
</evidence>
<evidence type="ECO:0000256" key="4">
    <source>
        <dbReference type="SAM" id="Phobius"/>
    </source>
</evidence>
<sequence length="1451" mass="160233">MDDKQSPAKDQANIEEATSPLSSSPSHSNHPASIDASAFLSPQVKHNTSNQFDRSNSIEQQDANQADALEPSNTPLLNGENIVLLSFSNDNTPVATNQSSPTKEQAPLLQNVTLGESRAESPPADSIHSGQITTLSPPPLSQKSSGSAPTASGRQATGIFSSNGSQGMYTKDVNQNHPPPTVSSHNNPPSIGGRKQRPPLPPRGAFPGMNYQPGVAVDVLPSHLPPPKQIGSVSHRRVVSTGDVSHISVLTDGDSVADVLEESPPTMEAAAAAAVAGLAGPASTTGIPSNPSMFGAETRRERGVSWDFGAGGRGDEEPATFEGLGIMQPVLSEEDLAKLAMEDVELLQPVLTTYPEPHKTASDGVIELGKVKGWDKLRANRKAVTQLGGGVNNSVHISSRAFSKKDGSEFEDEAERAILAALGIHNMSQAQSAEKEANPSVEASPGTPKTPDDTIGVEIPSFVSPNLQSSQHRKNVSSMTNLEPVESSPVPLNIHNLHQKGDLLFEDQGWHDGYDALGRTKGSLREEQDAKIMEEVFGSELQTPTEGEENVPEKAEQPPLHPVKKSKFTGTIKPLTMMRAKTDGAASKNIAFSKKKKDDDYEASDDDEEEDLFQSHHVRSKTAISDMAQEMAKYKTAAGAHNRIKTNVSKDSHGVNNLLDGADLLFKVEEKNAINKEPKSEKEEGAEDHDNHEHAGDEEMGDANPKHKRAHFMSGTRRSSNRGDYRSEKKNQLRRWYVELLKPKTPQFFQDLKHSIMFVYIPLLSLAFILYYLLGNPMAAKFAEAGVTVDSASWSWWLLFLVRQAFVLGCVKTGEVITIDIIALRTPVFVNIFGSFATLMLVQARGWPYIMTLWGLMNFCFLYGNHPFAEHWLFWQRTFEIFTSANPGGSFIYSEFYTRILCTMVVAGFFTALKRLWIATYLGKRSYLHFNPELEIILSKMLLVSSVAHLGRNIEAQIVTDKIDDGYVFASITKSVREFPGMTTDSEDDSPRRERKAFQSTTNASLAGSNFDGDGFGNTLLQSGVINSTRKLEKVKYASSKHLEIMNMLEEWEEPNMAFDSASRTKIKDILQFRQAIALMDDDFCFTPAFGPTSTRAICVDSSEALFNRLVNNDPSVKLLPFETLAEIAYDRNGELIRPKVKALIKLFRPDRNGYMTKIDFLNSIDGVYKAVRLFRASLESSSQVDDNLEGIINIVYYVLLVLISLLIMGFRVWESLLSITTFFFGFSFMFGPASSQIFEGLLLILLRRPYDVGDKIALSSPTCDTSPSGSSTWFVEQVTLFTTTVRFATTNEVATYSNGSLASLRIINAKRSPKAVLYVYVKFGSDAPFHKLNVFRSAIENFVKERPREWAQLNGIRTTRVEMELNYVEYVIVVTHREMWQNIGPILSSQADLASFSLEVSKKLDLRYHQPPKPVHLSFDTIASKEEGNVLKPSVGQDDLESVAELFKHE</sequence>
<accession>A0ABD3NJG2</accession>
<feature type="compositionally biased region" description="Polar residues" evidence="3">
    <location>
        <begin position="90"/>
        <end position="114"/>
    </location>
</feature>
<feature type="transmembrane region" description="Helical" evidence="4">
    <location>
        <begin position="1195"/>
        <end position="1214"/>
    </location>
</feature>
<evidence type="ECO:0000256" key="2">
    <source>
        <dbReference type="ARBA" id="ARBA00008017"/>
    </source>
</evidence>
<comment type="caution">
    <text evidence="5">The sequence shown here is derived from an EMBL/GenBank/DDBJ whole genome shotgun (WGS) entry which is preliminary data.</text>
</comment>
<proteinExistence type="inferred from homology"/>
<feature type="transmembrane region" description="Helical" evidence="4">
    <location>
        <begin position="896"/>
        <end position="917"/>
    </location>
</feature>
<dbReference type="PANTHER" id="PTHR31618">
    <property type="entry name" value="MECHANOSENSITIVE ION CHANNEL PROTEIN 5"/>
    <property type="match status" value="1"/>
</dbReference>
<keyword evidence="4" id="KW-1133">Transmembrane helix</keyword>
<comment type="similarity">
    <text evidence="2">Belongs to the MscS (TC 1.A.23) family.</text>
</comment>
<keyword evidence="4" id="KW-0812">Transmembrane</keyword>
<feature type="compositionally biased region" description="Low complexity" evidence="3">
    <location>
        <begin position="19"/>
        <end position="33"/>
    </location>
</feature>
<feature type="compositionally biased region" description="Polar residues" evidence="3">
    <location>
        <begin position="44"/>
        <end position="64"/>
    </location>
</feature>
<evidence type="ECO:0008006" key="7">
    <source>
        <dbReference type="Google" id="ProtNLM"/>
    </source>
</evidence>
<name>A0ABD3NJG2_9STRA</name>
<feature type="region of interest" description="Disordered" evidence="3">
    <location>
        <begin position="674"/>
        <end position="727"/>
    </location>
</feature>
<organism evidence="5 6">
    <name type="scientific">Cyclotella atomus</name>
    <dbReference type="NCBI Taxonomy" id="382360"/>
    <lineage>
        <taxon>Eukaryota</taxon>
        <taxon>Sar</taxon>
        <taxon>Stramenopiles</taxon>
        <taxon>Ochrophyta</taxon>
        <taxon>Bacillariophyta</taxon>
        <taxon>Coscinodiscophyceae</taxon>
        <taxon>Thalassiosirophycidae</taxon>
        <taxon>Stephanodiscales</taxon>
        <taxon>Stephanodiscaceae</taxon>
        <taxon>Cyclotella</taxon>
    </lineage>
</organism>
<feature type="compositionally biased region" description="Acidic residues" evidence="3">
    <location>
        <begin position="600"/>
        <end position="612"/>
    </location>
</feature>
<feature type="region of interest" description="Disordered" evidence="3">
    <location>
        <begin position="429"/>
        <end position="457"/>
    </location>
</feature>
<feature type="transmembrane region" description="Helical" evidence="4">
    <location>
        <begin position="756"/>
        <end position="774"/>
    </location>
</feature>
<protein>
    <recommendedName>
        <fullName evidence="7">Mechanosensitive ion channel protein</fullName>
    </recommendedName>
</protein>
<evidence type="ECO:0000313" key="5">
    <source>
        <dbReference type="EMBL" id="KAL3776023.1"/>
    </source>
</evidence>
<feature type="compositionally biased region" description="Basic and acidic residues" evidence="3">
    <location>
        <begin position="674"/>
        <end position="697"/>
    </location>
</feature>
<feature type="transmembrane region" description="Helical" evidence="4">
    <location>
        <begin position="823"/>
        <end position="844"/>
    </location>
</feature>
<dbReference type="InterPro" id="IPR016688">
    <property type="entry name" value="MscS-like_plants/fungi"/>
</dbReference>
<keyword evidence="6" id="KW-1185">Reference proteome</keyword>
<feature type="compositionally biased region" description="Polar residues" evidence="3">
    <location>
        <begin position="128"/>
        <end position="189"/>
    </location>
</feature>
<comment type="subcellular location">
    <subcellularLocation>
        <location evidence="1">Membrane</location>
        <topology evidence="1">Multi-pass membrane protein</topology>
    </subcellularLocation>
</comment>
<feature type="region of interest" description="Disordered" evidence="3">
    <location>
        <begin position="90"/>
        <end position="207"/>
    </location>
</feature>
<dbReference type="PANTHER" id="PTHR31618:SF1">
    <property type="entry name" value="EF-HAND DOMAIN-CONTAINING PROTEIN"/>
    <property type="match status" value="1"/>
</dbReference>
<feature type="region of interest" description="Disordered" evidence="3">
    <location>
        <begin position="540"/>
        <end position="566"/>
    </location>
</feature>
<dbReference type="GO" id="GO:0016020">
    <property type="term" value="C:membrane"/>
    <property type="evidence" value="ECO:0007669"/>
    <property type="project" value="UniProtKB-SubCell"/>
</dbReference>
<gene>
    <name evidence="5" type="ORF">ACHAWO_010181</name>
</gene>
<evidence type="ECO:0000256" key="1">
    <source>
        <dbReference type="ARBA" id="ARBA00004141"/>
    </source>
</evidence>
<dbReference type="Proteomes" id="UP001530400">
    <property type="component" value="Unassembled WGS sequence"/>
</dbReference>
<evidence type="ECO:0000313" key="6">
    <source>
        <dbReference type="Proteomes" id="UP001530400"/>
    </source>
</evidence>
<dbReference type="EMBL" id="JALLPJ020001122">
    <property type="protein sequence ID" value="KAL3776023.1"/>
    <property type="molecule type" value="Genomic_DNA"/>
</dbReference>